<accession>A0A6M2DCN5</accession>
<protein>
    <submittedName>
        <fullName evidence="2">Uncharacterized protein</fullName>
    </submittedName>
</protein>
<keyword evidence="1" id="KW-1133">Transmembrane helix</keyword>
<reference evidence="2" key="1">
    <citation type="submission" date="2019-09" db="EMBL/GenBank/DDBJ databases">
        <title>Organ-specific transcriptomic study of the physiology of the cattle tick, Rhipicephalus microplus.</title>
        <authorList>
            <person name="Tirloni L."/>
            <person name="Braz G."/>
            <person name="Gandara A.C.P."/>
            <person name="Sabadin G.A."/>
            <person name="da Silva R.M."/>
            <person name="Guizzo M.G."/>
            <person name="Machado J.A."/>
            <person name="Costa E.P."/>
            <person name="Gomes H.F."/>
            <person name="Moraes J."/>
            <person name="Mota M.B.S."/>
            <person name="Mesquita R.D."/>
            <person name="Alvarenga P.H."/>
            <person name="Alves F."/>
            <person name="Seixas A."/>
            <person name="da Fonseca R.N."/>
            <person name="Fogaca A."/>
            <person name="Logullo C."/>
            <person name="Tanaka A."/>
            <person name="Daffre S."/>
            <person name="Termignoni C."/>
            <person name="Vaz I.S.Jr."/>
            <person name="Oliveira P.L."/>
            <person name="Ribeiro J.M."/>
        </authorList>
    </citation>
    <scope>NUCLEOTIDE SEQUENCE</scope>
    <source>
        <strain evidence="2">Porto Alegre</strain>
    </source>
</reference>
<name>A0A6M2DCN5_RHIMP</name>
<feature type="transmembrane region" description="Helical" evidence="1">
    <location>
        <begin position="34"/>
        <end position="64"/>
    </location>
</feature>
<keyword evidence="1" id="KW-0472">Membrane</keyword>
<evidence type="ECO:0000313" key="2">
    <source>
        <dbReference type="EMBL" id="NOV42991.1"/>
    </source>
</evidence>
<dbReference type="AlphaFoldDB" id="A0A6M2DCN5"/>
<proteinExistence type="predicted"/>
<evidence type="ECO:0000256" key="1">
    <source>
        <dbReference type="SAM" id="Phobius"/>
    </source>
</evidence>
<sequence>MHKFFSLLFGQLIICLSHFLFLSFHFMAGKWKTFFFRLCTSSFFSLSLFNFAHYQSLLCLFLLYHSLTSKSLVLTSFESVKEKEYWAELLSD</sequence>
<feature type="transmembrane region" description="Helical" evidence="1">
    <location>
        <begin position="7"/>
        <end position="28"/>
    </location>
</feature>
<keyword evidence="1" id="KW-0812">Transmembrane</keyword>
<dbReference type="EMBL" id="GHWJ01010254">
    <property type="protein sequence ID" value="NOV42991.1"/>
    <property type="molecule type" value="Transcribed_RNA"/>
</dbReference>
<organism evidence="2">
    <name type="scientific">Rhipicephalus microplus</name>
    <name type="common">Cattle tick</name>
    <name type="synonym">Boophilus microplus</name>
    <dbReference type="NCBI Taxonomy" id="6941"/>
    <lineage>
        <taxon>Eukaryota</taxon>
        <taxon>Metazoa</taxon>
        <taxon>Ecdysozoa</taxon>
        <taxon>Arthropoda</taxon>
        <taxon>Chelicerata</taxon>
        <taxon>Arachnida</taxon>
        <taxon>Acari</taxon>
        <taxon>Parasitiformes</taxon>
        <taxon>Ixodida</taxon>
        <taxon>Ixodoidea</taxon>
        <taxon>Ixodidae</taxon>
        <taxon>Rhipicephalinae</taxon>
        <taxon>Rhipicephalus</taxon>
        <taxon>Boophilus</taxon>
    </lineage>
</organism>